<dbReference type="AlphaFoldDB" id="A0A7K0EUQ9"/>
<feature type="domain" description="D-apionate lactonase TIM barrel" evidence="2">
    <location>
        <begin position="270"/>
        <end position="538"/>
    </location>
</feature>
<dbReference type="InterPro" id="IPR058789">
    <property type="entry name" value="ApnL_C"/>
</dbReference>
<feature type="domain" description="D-apionate lactonase N-terminal" evidence="1">
    <location>
        <begin position="8"/>
        <end position="230"/>
    </location>
</feature>
<dbReference type="EMBL" id="WJXZ01000015">
    <property type="protein sequence ID" value="MRS65547.1"/>
    <property type="molecule type" value="Genomic_DNA"/>
</dbReference>
<dbReference type="Pfam" id="PF25837">
    <property type="entry name" value="Apionate_lact_N"/>
    <property type="match status" value="1"/>
</dbReference>
<dbReference type="OrthoDB" id="931854at2"/>
<dbReference type="Proteomes" id="UP000441754">
    <property type="component" value="Unassembled WGS sequence"/>
</dbReference>
<comment type="caution">
    <text evidence="4">The sequence shown here is derived from an EMBL/GenBank/DDBJ whole genome shotgun (WGS) entry which is preliminary data.</text>
</comment>
<evidence type="ECO:0000313" key="5">
    <source>
        <dbReference type="Proteomes" id="UP000441754"/>
    </source>
</evidence>
<accession>A0A7K0EUQ9</accession>
<name>A0A7K0EUQ9_9BACT</name>
<keyword evidence="5" id="KW-1185">Reference proteome</keyword>
<evidence type="ECO:0000259" key="3">
    <source>
        <dbReference type="Pfam" id="PF25839"/>
    </source>
</evidence>
<evidence type="ECO:0000259" key="1">
    <source>
        <dbReference type="Pfam" id="PF25837"/>
    </source>
</evidence>
<dbReference type="Pfam" id="PF25839">
    <property type="entry name" value="Apionate_lact_C"/>
    <property type="match status" value="1"/>
</dbReference>
<dbReference type="RefSeq" id="WP_154178918.1">
    <property type="nucleotide sequence ID" value="NZ_WJXZ01000015.1"/>
</dbReference>
<dbReference type="InterPro" id="IPR058788">
    <property type="entry name" value="ApnL_N"/>
</dbReference>
<dbReference type="InterPro" id="IPR058787">
    <property type="entry name" value="ApnL_M"/>
</dbReference>
<feature type="domain" description="D-apionate lactonase C-terminal" evidence="3">
    <location>
        <begin position="553"/>
        <end position="637"/>
    </location>
</feature>
<dbReference type="Pfam" id="PF25838">
    <property type="entry name" value="Apionate_lact_M"/>
    <property type="match status" value="1"/>
</dbReference>
<sequence>MYTPSLIRYGQQEPLAEPRILRAGPLTMLYERGFLRYIRLGDHEVLRMIYHAVRDHNWATATCEIEDETVEQRDDSFHIRYQCVCRNATIHLRWRCEITGDSDGTIQFNINGEALADFQRNRAGFCILHPIPECAGQACTLTHPDGSQSVAAFPTAISPHQPFLNIREMQWPISKEGAAVLWFVGDVFESEDQRNWTDASYKTYCTPLAKPFPVTLKTGDKIEQSVELRLIGPVSNPLDFHTKPDETLVSFGSSTLPLPAIGLGSNAEVLTDSVVGLLKEAGFHHLRVEVDFQQPDWAETVHKAVDDAVLLGVKLELVLLFNQLANYELYRFLKEPVEPSLVYSVTILSNFAKSTPPTLVEQVVSPLRQAFPDALVGVGTNAFFVAVNRQTPPLQTVDFISYAISPQAHAIDHLTLMENTAAQADTVRDARHWTPKVHLSPVTLRPRFNPDAKGNDPKPATVQMPFSVDPRQMSLMGAAWTVASLKNLIQARAHSLTYYETAGEQGLVQGEKPSAYPNQFVAEPGTVFPLYWVFQILNGFRHGHVIPTASSQPLKVEALLLQNDQSKVLILANQTNEFQAVSVPIHQPADQWVLDETSIPKANAAPASFWDEIVQNRVPIDNENLRVELTPYATAFLEWEA</sequence>
<gene>
    <name evidence="4" type="ORF">GJJ30_29925</name>
</gene>
<organism evidence="4 5">
    <name type="scientific">Larkinella terrae</name>
    <dbReference type="NCBI Taxonomy" id="2025311"/>
    <lineage>
        <taxon>Bacteria</taxon>
        <taxon>Pseudomonadati</taxon>
        <taxon>Bacteroidota</taxon>
        <taxon>Cytophagia</taxon>
        <taxon>Cytophagales</taxon>
        <taxon>Spirosomataceae</taxon>
        <taxon>Larkinella</taxon>
    </lineage>
</organism>
<evidence type="ECO:0000313" key="4">
    <source>
        <dbReference type="EMBL" id="MRS65547.1"/>
    </source>
</evidence>
<protein>
    <submittedName>
        <fullName evidence="4">Uncharacterized protein</fullName>
    </submittedName>
</protein>
<proteinExistence type="predicted"/>
<evidence type="ECO:0000259" key="2">
    <source>
        <dbReference type="Pfam" id="PF25838"/>
    </source>
</evidence>
<reference evidence="4 5" key="1">
    <citation type="journal article" date="2018" name="Antonie Van Leeuwenhoek">
        <title>Larkinella terrae sp. nov., isolated from soil on Jeju Island, South Korea.</title>
        <authorList>
            <person name="Ten L.N."/>
            <person name="Jeon J."/>
            <person name="Park S.J."/>
            <person name="Park S."/>
            <person name="Lee S.Y."/>
            <person name="Kim M.K."/>
            <person name="Jung H.Y."/>
        </authorList>
    </citation>
    <scope>NUCLEOTIDE SEQUENCE [LARGE SCALE GENOMIC DNA]</scope>
    <source>
        <strain evidence="4 5">KCTC 52001</strain>
    </source>
</reference>